<evidence type="ECO:0000256" key="4">
    <source>
        <dbReference type="ARBA" id="ARBA00022884"/>
    </source>
</evidence>
<dbReference type="SMART" id="SM00324">
    <property type="entry name" value="RhoGAP"/>
    <property type="match status" value="1"/>
</dbReference>
<dbReference type="GO" id="GO:0003723">
    <property type="term" value="F:RNA binding"/>
    <property type="evidence" value="ECO:0007669"/>
    <property type="project" value="UniProtKB-UniRule"/>
</dbReference>
<dbReference type="SMART" id="SM00360">
    <property type="entry name" value="RRM"/>
    <property type="match status" value="3"/>
</dbReference>
<dbReference type="EMBL" id="CAJOAX010001096">
    <property type="protein sequence ID" value="CAF3685217.1"/>
    <property type="molecule type" value="Genomic_DNA"/>
</dbReference>
<evidence type="ECO:0000313" key="11">
    <source>
        <dbReference type="EMBL" id="CAF3685217.1"/>
    </source>
</evidence>
<accession>A0A818TPV8</accession>
<evidence type="ECO:0000256" key="5">
    <source>
        <dbReference type="ARBA" id="ARBA00023242"/>
    </source>
</evidence>
<dbReference type="Pfam" id="PF00076">
    <property type="entry name" value="RRM_1"/>
    <property type="match status" value="3"/>
</dbReference>
<feature type="compositionally biased region" description="Polar residues" evidence="7">
    <location>
        <begin position="249"/>
        <end position="278"/>
    </location>
</feature>
<keyword evidence="3" id="KW-0597">Phosphoprotein</keyword>
<dbReference type="Gene3D" id="2.40.290.10">
    <property type="match status" value="1"/>
</dbReference>
<evidence type="ECO:0000259" key="9">
    <source>
        <dbReference type="PROSITE" id="PS50238"/>
    </source>
</evidence>
<dbReference type="InterPro" id="IPR012677">
    <property type="entry name" value="Nucleotide-bd_a/b_plait_sf"/>
</dbReference>
<name>A0A818TPV8_9BILA</name>
<feature type="compositionally biased region" description="Polar residues" evidence="7">
    <location>
        <begin position="35"/>
        <end position="51"/>
    </location>
</feature>
<feature type="domain" description="RRM" evidence="8">
    <location>
        <begin position="281"/>
        <end position="360"/>
    </location>
</feature>
<dbReference type="InterPro" id="IPR016194">
    <property type="entry name" value="SPOC-like_C_dom_sf"/>
</dbReference>
<dbReference type="PROSITE" id="PS50102">
    <property type="entry name" value="RRM"/>
    <property type="match status" value="2"/>
</dbReference>
<dbReference type="SUPFAM" id="SSF54928">
    <property type="entry name" value="RNA-binding domain, RBD"/>
    <property type="match status" value="2"/>
</dbReference>
<dbReference type="Proteomes" id="UP000663823">
    <property type="component" value="Unassembled WGS sequence"/>
</dbReference>
<dbReference type="Pfam" id="PF24235">
    <property type="entry name" value="RHG29_45_N"/>
    <property type="match status" value="1"/>
</dbReference>
<dbReference type="InterPro" id="IPR035979">
    <property type="entry name" value="RBD_domain_sf"/>
</dbReference>
<feature type="region of interest" description="Disordered" evidence="7">
    <location>
        <begin position="1"/>
        <end position="54"/>
    </location>
</feature>
<dbReference type="InterPro" id="IPR027267">
    <property type="entry name" value="AH/BAR_dom_sf"/>
</dbReference>
<dbReference type="GO" id="GO:0007165">
    <property type="term" value="P:signal transduction"/>
    <property type="evidence" value="ECO:0007669"/>
    <property type="project" value="InterPro"/>
</dbReference>
<dbReference type="Gene3D" id="1.20.1270.60">
    <property type="entry name" value="Arfaptin homology (AH) domain/BAR domain"/>
    <property type="match status" value="1"/>
</dbReference>
<evidence type="ECO:0000256" key="7">
    <source>
        <dbReference type="SAM" id="MobiDB-lite"/>
    </source>
</evidence>
<feature type="region of interest" description="Disordered" evidence="7">
    <location>
        <begin position="520"/>
        <end position="545"/>
    </location>
</feature>
<sequence>MINSPPGSYSGGGSRRTRYSRSPSDNAPPSKRSKPSNSIDPYNRNHGSGSDPSRHYTSICVKNISPKISDLEIRDLCSKKFSKYGTNSVKIYHRNQERVAFINFTNSEDARKAQHAKTGLVWNNMQVLLEPVYYRKTIPAEQPMKPESSRERSPSNRRHRRLTPPIPSPSPPPPPPPVSSHHRSSSRGQRTKSPSRSSRPERRQYSPYIPLPPDLVDYVTKKSSRQQEPASLSSPSPPPPVRRHHHKQQGSPTPNNHRTSSLSSNRTNLDNDSNIQNEPTRTLLIENLERNITESKLEELFGRYGAIKQIDLKKPSSSSSSKRAYAFIQYENVDMAYEARRAMNGRSIGKVDCKIGYGKIVPTKHLWVGNIPVNIKRHDLEHAFSRYGQIKTFDYSSGDPTAIISYSDIEDAIKARTKLNGTIKIVDGRVIHNEPDISSSSSSLRGFRIDYLDRPTSRRFVIVRPQKKSSNRHESRSPSRSKSRSRSSASSTHDHTHSSSNDINNNEQSKDNLIENLKTEIHSRSPTPPPPILNTIKQRRSTDRSQNSLLTNLTPIAGRTFYGSLGSYLSPNDTTNVNNLNDLMILCEQLNSSATKSNTALATVYPVQFILKSHAYDARMHFLAGSPTLASILLGQPGDLIAAKTELKITQRLRLDQHKLEDLERKLRNSVTNALAITGNNSNTNINGHSLNGLTSVNNRKQLTPANQTKFSILIATPKINNLNGSLNSIEKQILSGKIKNEITSPSHMGDNDKKHLEIKKEKIDNDDTDNNNNNNNNNNDDDDDSLLSHLISYLVEKEAAGVISIPFHPTYHSDHEHSSRQETAVIHIFPSCLFSKKILKIICPSIHFSSTTTINDEHLMVVIMTDDDILIDLENFNDAMVHFKEAVDGRDLERMPTILNQLLTILKHIIETYQLIDSIDVLEYAAKLIHLLQDVHSSENTNYNFEPFSHVIDQLALSLTARISNRFVVPSSNSDTIDPNNKSDSINSNRELDVILEILMKRTDGVDIAHEHAKYLSKYMFSLMHHVQERSTEEIEHAERTSKIVNNCSLSSFLTTYRFLPGIDLMIKTLKKDATHHTNIQSTWMLLQTHEFVGKLDSWRTYHDNVRKTVKIQWEKCLKRFQQASQTLEEARLNSKSVMHLPTSSSSSSTSSDAITHSANLSVLLPHSSLQRTASSPPNMHMTPMANSSFSTNETNIQLVLNDFDLKRKELQETKYETLTILNKLINNTENLIIDSLNTYFRFTDSLTHSSSTYIPRSKNDLTSSYSAYIHSLPPCTIQENSLPINDNSIRQIPNIIKICCQCIEQHEGHKLKGIYRLSGVKSKVDHLCQQFVQGVELNENDLINNYSPIVLANAIKKYLRELPVPLLLIVESPYSATIIQHELMNIGKEIYMTSNQISTRINEHLREIIEQKISKYARQALIYLLKHLHLVSLSEQENQMSAVNLGIVFGPTLFKSQQRTCQDTALQRAEDDTTLSTLLEAPYQAKLVEYLIVNVHDLFNSDI</sequence>
<dbReference type="Gene3D" id="3.30.70.330">
    <property type="match status" value="3"/>
</dbReference>
<feature type="region of interest" description="Disordered" evidence="7">
    <location>
        <begin position="1135"/>
        <end position="1154"/>
    </location>
</feature>
<dbReference type="GO" id="GO:0005634">
    <property type="term" value="C:nucleus"/>
    <property type="evidence" value="ECO:0007669"/>
    <property type="project" value="UniProtKB-SubCell"/>
</dbReference>
<evidence type="ECO:0000313" key="12">
    <source>
        <dbReference type="Proteomes" id="UP000663823"/>
    </source>
</evidence>
<evidence type="ECO:0000259" key="10">
    <source>
        <dbReference type="PROSITE" id="PS50917"/>
    </source>
</evidence>
<feature type="region of interest" description="Disordered" evidence="7">
    <location>
        <begin position="763"/>
        <end position="784"/>
    </location>
</feature>
<feature type="region of interest" description="Disordered" evidence="7">
    <location>
        <begin position="460"/>
        <end position="508"/>
    </location>
</feature>
<evidence type="ECO:0000256" key="6">
    <source>
        <dbReference type="PROSITE-ProRule" id="PRU00176"/>
    </source>
</evidence>
<dbReference type="Gene3D" id="1.10.555.10">
    <property type="entry name" value="Rho GTPase activation protein"/>
    <property type="match status" value="1"/>
</dbReference>
<dbReference type="Pfam" id="PF07744">
    <property type="entry name" value="SPOC"/>
    <property type="match status" value="1"/>
</dbReference>
<evidence type="ECO:0000256" key="1">
    <source>
        <dbReference type="ARBA" id="ARBA00004123"/>
    </source>
</evidence>
<dbReference type="PANTHER" id="PTHR23189">
    <property type="entry name" value="RNA RECOGNITION MOTIF-CONTAINING"/>
    <property type="match status" value="1"/>
</dbReference>
<dbReference type="InterPro" id="IPR010912">
    <property type="entry name" value="SPOC_met"/>
</dbReference>
<dbReference type="PROSITE" id="PS50917">
    <property type="entry name" value="SPOC"/>
    <property type="match status" value="1"/>
</dbReference>
<dbReference type="InterPro" id="IPR000198">
    <property type="entry name" value="RhoGAP_dom"/>
</dbReference>
<keyword evidence="4 6" id="KW-0694">RNA-binding</keyword>
<dbReference type="InterPro" id="IPR000504">
    <property type="entry name" value="RRM_dom"/>
</dbReference>
<dbReference type="InterPro" id="IPR057028">
    <property type="entry name" value="RHG29_45_N"/>
</dbReference>
<evidence type="ECO:0000259" key="8">
    <source>
        <dbReference type="PROSITE" id="PS50102"/>
    </source>
</evidence>
<dbReference type="InterPro" id="IPR012921">
    <property type="entry name" value="SPOC_C"/>
</dbReference>
<comment type="subcellular location">
    <subcellularLocation>
        <location evidence="1">Nucleus</location>
    </subcellularLocation>
</comment>
<proteinExistence type="inferred from homology"/>
<protein>
    <submittedName>
        <fullName evidence="11">Uncharacterized protein</fullName>
    </submittedName>
</protein>
<feature type="domain" description="Rho-GAP" evidence="9">
    <location>
        <begin position="1284"/>
        <end position="1501"/>
    </location>
</feature>
<comment type="similarity">
    <text evidence="2">Belongs to the RRM Spen family.</text>
</comment>
<reference evidence="11" key="1">
    <citation type="submission" date="2021-02" db="EMBL/GenBank/DDBJ databases">
        <authorList>
            <person name="Nowell W R."/>
        </authorList>
    </citation>
    <scope>NUCLEOTIDE SEQUENCE</scope>
</reference>
<feature type="compositionally biased region" description="Pro residues" evidence="7">
    <location>
        <begin position="164"/>
        <end position="178"/>
    </location>
</feature>
<feature type="domain" description="SPOC" evidence="10">
    <location>
        <begin position="594"/>
        <end position="867"/>
    </location>
</feature>
<feature type="compositionally biased region" description="Low complexity" evidence="7">
    <location>
        <begin position="1144"/>
        <end position="1153"/>
    </location>
</feature>
<dbReference type="Pfam" id="PF00620">
    <property type="entry name" value="RhoGAP"/>
    <property type="match status" value="1"/>
</dbReference>
<dbReference type="InterPro" id="IPR008936">
    <property type="entry name" value="Rho_GTPase_activation_prot"/>
</dbReference>
<dbReference type="CDD" id="cd00590">
    <property type="entry name" value="RRM_SF"/>
    <property type="match status" value="1"/>
</dbReference>
<comment type="caution">
    <text evidence="11">The sequence shown here is derived from an EMBL/GenBank/DDBJ whole genome shotgun (WGS) entry which is preliminary data.</text>
</comment>
<evidence type="ECO:0000256" key="3">
    <source>
        <dbReference type="ARBA" id="ARBA00022553"/>
    </source>
</evidence>
<feature type="domain" description="RRM" evidence="8">
    <location>
        <begin position="364"/>
        <end position="431"/>
    </location>
</feature>
<dbReference type="SUPFAM" id="SSF100939">
    <property type="entry name" value="SPOC domain-like"/>
    <property type="match status" value="2"/>
</dbReference>
<keyword evidence="5" id="KW-0539">Nucleus</keyword>
<gene>
    <name evidence="11" type="ORF">OTI717_LOCUS11497</name>
</gene>
<organism evidence="11 12">
    <name type="scientific">Rotaria sordida</name>
    <dbReference type="NCBI Taxonomy" id="392033"/>
    <lineage>
        <taxon>Eukaryota</taxon>
        <taxon>Metazoa</taxon>
        <taxon>Spiralia</taxon>
        <taxon>Gnathifera</taxon>
        <taxon>Rotifera</taxon>
        <taxon>Eurotatoria</taxon>
        <taxon>Bdelloidea</taxon>
        <taxon>Philodinida</taxon>
        <taxon>Philodinidae</taxon>
        <taxon>Rotaria</taxon>
    </lineage>
</organism>
<dbReference type="PROSITE" id="PS50238">
    <property type="entry name" value="RHOGAP"/>
    <property type="match status" value="1"/>
</dbReference>
<evidence type="ECO:0000256" key="2">
    <source>
        <dbReference type="ARBA" id="ARBA00005387"/>
    </source>
</evidence>
<feature type="region of interest" description="Disordered" evidence="7">
    <location>
        <begin position="139"/>
        <end position="278"/>
    </location>
</feature>
<dbReference type="SUPFAM" id="SSF48350">
    <property type="entry name" value="GTPase activation domain, GAP"/>
    <property type="match status" value="1"/>
</dbReference>